<evidence type="ECO:0000313" key="4">
    <source>
        <dbReference type="Proteomes" id="UP000038009"/>
    </source>
</evidence>
<evidence type="ECO:0000313" key="3">
    <source>
        <dbReference type="EMBL" id="KPI85745.1"/>
    </source>
</evidence>
<comment type="caution">
    <text evidence="3">The sequence shown here is derived from an EMBL/GenBank/DDBJ whole genome shotgun (WGS) entry which is preliminary data.</text>
</comment>
<dbReference type="AlphaFoldDB" id="A0A0N1HX69"/>
<keyword evidence="2" id="KW-1133">Transmembrane helix</keyword>
<feature type="compositionally biased region" description="Acidic residues" evidence="1">
    <location>
        <begin position="175"/>
        <end position="185"/>
    </location>
</feature>
<feature type="transmembrane region" description="Helical" evidence="2">
    <location>
        <begin position="6"/>
        <end position="32"/>
    </location>
</feature>
<dbReference type="OMA" id="PFRGNRS"/>
<evidence type="ECO:0000256" key="1">
    <source>
        <dbReference type="SAM" id="MobiDB-lite"/>
    </source>
</evidence>
<dbReference type="OrthoDB" id="267328at2759"/>
<gene>
    <name evidence="3" type="ORF">ABL78_5194</name>
</gene>
<evidence type="ECO:0000256" key="2">
    <source>
        <dbReference type="SAM" id="Phobius"/>
    </source>
</evidence>
<accession>A0A0N1HX69</accession>
<name>A0A0N1HX69_LEPSE</name>
<keyword evidence="2" id="KW-0812">Transmembrane</keyword>
<keyword evidence="2" id="KW-0472">Membrane</keyword>
<keyword evidence="4" id="KW-1185">Reference proteome</keyword>
<feature type="compositionally biased region" description="Basic and acidic residues" evidence="1">
    <location>
        <begin position="265"/>
        <end position="281"/>
    </location>
</feature>
<proteinExistence type="predicted"/>
<organism evidence="3 4">
    <name type="scientific">Leptomonas seymouri</name>
    <dbReference type="NCBI Taxonomy" id="5684"/>
    <lineage>
        <taxon>Eukaryota</taxon>
        <taxon>Discoba</taxon>
        <taxon>Euglenozoa</taxon>
        <taxon>Kinetoplastea</taxon>
        <taxon>Metakinetoplastina</taxon>
        <taxon>Trypanosomatida</taxon>
        <taxon>Trypanosomatidae</taxon>
        <taxon>Leishmaniinae</taxon>
        <taxon>Leptomonas</taxon>
    </lineage>
</organism>
<protein>
    <submittedName>
        <fullName evidence="3">Uncharacterized protein</fullName>
    </submittedName>
</protein>
<feature type="region of interest" description="Disordered" evidence="1">
    <location>
        <begin position="169"/>
        <end position="390"/>
    </location>
</feature>
<dbReference type="VEuPathDB" id="TriTrypDB:Lsey_0169_0080"/>
<sequence>MASPSSVGAGVGVTLGILALIAIALFIVGLCTSGARTRDFHRERERRVERARERHRQEQEQWRERRLRDVVLLLIERGEAREGVPLAFQLPNRPEVPARRTLRSRRGRDTQRQEMEIELANADEDSRLDPEAQEIARKPLSELLANGRPEEAEQGPDVMQLLLDGQELQQHTSSDDSDYILDDETSASMPPSLTQRTGYPSQLTSCPPTPLPQSQASPPFIPGARSTPPAATSGMSQLPNGEGRSAESPDASEIEARTAAALRMEQQRREAREAALVEELRRKRRRKRRKTAEQVYGEPSEYLHNSENALLDRRDEEDNAAPQSPLWRFLSPLSPFRGNRSRNRKSAFVDRVPEGSPTLPGGPRSPGLTSKAVKSPASPQRSKPSSHTPF</sequence>
<feature type="compositionally biased region" description="Polar residues" evidence="1">
    <location>
        <begin position="186"/>
        <end position="217"/>
    </location>
</feature>
<reference evidence="3 4" key="1">
    <citation type="journal article" date="2015" name="PLoS Pathog.">
        <title>Leptomonas seymouri: Adaptations to the Dixenous Life Cycle Analyzed by Genome Sequencing, Transcriptome Profiling and Co-infection with Leishmania donovani.</title>
        <authorList>
            <person name="Kraeva N."/>
            <person name="Butenko A."/>
            <person name="Hlavacova J."/>
            <person name="Kostygov A."/>
            <person name="Myskova J."/>
            <person name="Grybchuk D."/>
            <person name="Lestinova T."/>
            <person name="Votypka J."/>
            <person name="Volf P."/>
            <person name="Opperdoes F."/>
            <person name="Flegontov P."/>
            <person name="Lukes J."/>
            <person name="Yurchenko V."/>
        </authorList>
    </citation>
    <scope>NUCLEOTIDE SEQUENCE [LARGE SCALE GENOMIC DNA]</scope>
    <source>
        <strain evidence="3 4">ATCC 30220</strain>
    </source>
</reference>
<dbReference type="EMBL" id="LJSK01000169">
    <property type="protein sequence ID" value="KPI85745.1"/>
    <property type="molecule type" value="Genomic_DNA"/>
</dbReference>
<feature type="compositionally biased region" description="Polar residues" evidence="1">
    <location>
        <begin position="229"/>
        <end position="239"/>
    </location>
</feature>
<dbReference type="Proteomes" id="UP000038009">
    <property type="component" value="Unassembled WGS sequence"/>
</dbReference>
<feature type="compositionally biased region" description="Polar residues" evidence="1">
    <location>
        <begin position="377"/>
        <end position="390"/>
    </location>
</feature>